<dbReference type="SUPFAM" id="SSF54909">
    <property type="entry name" value="Dimeric alpha+beta barrel"/>
    <property type="match status" value="1"/>
</dbReference>
<protein>
    <recommendedName>
        <fullName evidence="3">ABM domain-containing protein</fullName>
    </recommendedName>
</protein>
<evidence type="ECO:0008006" key="3">
    <source>
        <dbReference type="Google" id="ProtNLM"/>
    </source>
</evidence>
<dbReference type="EMBL" id="KN840518">
    <property type="protein sequence ID" value="KIP06413.1"/>
    <property type="molecule type" value="Genomic_DNA"/>
</dbReference>
<reference evidence="1 2" key="1">
    <citation type="journal article" date="2014" name="PLoS Genet.">
        <title>Analysis of the Phlebiopsis gigantea genome, transcriptome and secretome provides insight into its pioneer colonization strategies of wood.</title>
        <authorList>
            <person name="Hori C."/>
            <person name="Ishida T."/>
            <person name="Igarashi K."/>
            <person name="Samejima M."/>
            <person name="Suzuki H."/>
            <person name="Master E."/>
            <person name="Ferreira P."/>
            <person name="Ruiz-Duenas F.J."/>
            <person name="Held B."/>
            <person name="Canessa P."/>
            <person name="Larrondo L.F."/>
            <person name="Schmoll M."/>
            <person name="Druzhinina I.S."/>
            <person name="Kubicek C.P."/>
            <person name="Gaskell J.A."/>
            <person name="Kersten P."/>
            <person name="St John F."/>
            <person name="Glasner J."/>
            <person name="Sabat G."/>
            <person name="Splinter BonDurant S."/>
            <person name="Syed K."/>
            <person name="Yadav J."/>
            <person name="Mgbeahuruike A.C."/>
            <person name="Kovalchuk A."/>
            <person name="Asiegbu F.O."/>
            <person name="Lackner G."/>
            <person name="Hoffmeister D."/>
            <person name="Rencoret J."/>
            <person name="Gutierrez A."/>
            <person name="Sun H."/>
            <person name="Lindquist E."/>
            <person name="Barry K."/>
            <person name="Riley R."/>
            <person name="Grigoriev I.V."/>
            <person name="Henrissat B."/>
            <person name="Kues U."/>
            <person name="Berka R.M."/>
            <person name="Martinez A.T."/>
            <person name="Covert S.F."/>
            <person name="Blanchette R.A."/>
            <person name="Cullen D."/>
        </authorList>
    </citation>
    <scope>NUCLEOTIDE SEQUENCE [LARGE SCALE GENOMIC DNA]</scope>
    <source>
        <strain evidence="1 2">11061_1 CR5-6</strain>
    </source>
</reference>
<dbReference type="STRING" id="745531.A0A0C3PJN5"/>
<sequence length="207" mass="22924">MPLPTLEICKFVANEAYRTDPTAISSALDVLLNAPGCLALYHGLDLEDPQYFHVVVVWEDIQFHRALEQDEVAYPTLLAGIKAIAVSREYLLHANFAIDVNKALNAPLTELAWWTIPPVADKAVVVNLVQTLMTTIHRECEGEILAGGMGQCVEENNKLCVCLGWHSLERFKASIQGSPEAVEIIDRIKGIAELELKFAKLTKCVKN</sequence>
<proteinExistence type="predicted"/>
<organism evidence="1 2">
    <name type="scientific">Phlebiopsis gigantea (strain 11061_1 CR5-6)</name>
    <name type="common">White-rot fungus</name>
    <name type="synonym">Peniophora gigantea</name>
    <dbReference type="NCBI Taxonomy" id="745531"/>
    <lineage>
        <taxon>Eukaryota</taxon>
        <taxon>Fungi</taxon>
        <taxon>Dikarya</taxon>
        <taxon>Basidiomycota</taxon>
        <taxon>Agaricomycotina</taxon>
        <taxon>Agaricomycetes</taxon>
        <taxon>Polyporales</taxon>
        <taxon>Phanerochaetaceae</taxon>
        <taxon>Phlebiopsis</taxon>
    </lineage>
</organism>
<evidence type="ECO:0000313" key="1">
    <source>
        <dbReference type="EMBL" id="KIP06413.1"/>
    </source>
</evidence>
<dbReference type="OrthoDB" id="3830579at2759"/>
<keyword evidence="2" id="KW-1185">Reference proteome</keyword>
<accession>A0A0C3PJN5</accession>
<dbReference type="AlphaFoldDB" id="A0A0C3PJN5"/>
<dbReference type="InterPro" id="IPR011008">
    <property type="entry name" value="Dimeric_a/b-barrel"/>
</dbReference>
<dbReference type="Gene3D" id="3.30.70.100">
    <property type="match status" value="1"/>
</dbReference>
<gene>
    <name evidence="1" type="ORF">PHLGIDRAFT_128279</name>
</gene>
<dbReference type="Proteomes" id="UP000053257">
    <property type="component" value="Unassembled WGS sequence"/>
</dbReference>
<dbReference type="HOGENOM" id="CLU_081631_3_1_1"/>
<evidence type="ECO:0000313" key="2">
    <source>
        <dbReference type="Proteomes" id="UP000053257"/>
    </source>
</evidence>
<name>A0A0C3PJN5_PHLG1</name>